<organism evidence="1 2">
    <name type="scientific">Skeletonema marinoi</name>
    <dbReference type="NCBI Taxonomy" id="267567"/>
    <lineage>
        <taxon>Eukaryota</taxon>
        <taxon>Sar</taxon>
        <taxon>Stramenopiles</taxon>
        <taxon>Ochrophyta</taxon>
        <taxon>Bacillariophyta</taxon>
        <taxon>Coscinodiscophyceae</taxon>
        <taxon>Thalassiosirophycidae</taxon>
        <taxon>Thalassiosirales</taxon>
        <taxon>Skeletonemataceae</taxon>
        <taxon>Skeletonema</taxon>
        <taxon>Skeletonema marinoi-dohrnii complex</taxon>
    </lineage>
</organism>
<evidence type="ECO:0000313" key="1">
    <source>
        <dbReference type="EMBL" id="KAK1739853.1"/>
    </source>
</evidence>
<dbReference type="Proteomes" id="UP001224775">
    <property type="component" value="Unassembled WGS sequence"/>
</dbReference>
<sequence length="107" mass="12316">MGLGQHVRITRPPPNFQKYLDKKAEVTNLVPIAQRPLQYTVKIDNQILTLPVDALEPCKIDREEGGEGLMRYLTVNELMYCADHEMEVCGSCGEDHRGTNFLHEYRR</sequence>
<comment type="caution">
    <text evidence="1">The sequence shown here is derived from an EMBL/GenBank/DDBJ whole genome shotgun (WGS) entry which is preliminary data.</text>
</comment>
<evidence type="ECO:0000313" key="2">
    <source>
        <dbReference type="Proteomes" id="UP001224775"/>
    </source>
</evidence>
<dbReference type="AlphaFoldDB" id="A0AAD8Y5A4"/>
<proteinExistence type="predicted"/>
<protein>
    <submittedName>
        <fullName evidence="1">Uncharacterized protein</fullName>
    </submittedName>
</protein>
<name>A0AAD8Y5A4_9STRA</name>
<keyword evidence="2" id="KW-1185">Reference proteome</keyword>
<reference evidence="1" key="1">
    <citation type="submission" date="2023-06" db="EMBL/GenBank/DDBJ databases">
        <title>Survivors Of The Sea: Transcriptome response of Skeletonema marinoi to long-term dormancy.</title>
        <authorList>
            <person name="Pinder M.I.M."/>
            <person name="Kourtchenko O."/>
            <person name="Robertson E.K."/>
            <person name="Larsson T."/>
            <person name="Maumus F."/>
            <person name="Osuna-Cruz C.M."/>
            <person name="Vancaester E."/>
            <person name="Stenow R."/>
            <person name="Vandepoele K."/>
            <person name="Ploug H."/>
            <person name="Bruchert V."/>
            <person name="Godhe A."/>
            <person name="Topel M."/>
        </authorList>
    </citation>
    <scope>NUCLEOTIDE SEQUENCE</scope>
    <source>
        <strain evidence="1">R05AC</strain>
    </source>
</reference>
<gene>
    <name evidence="1" type="ORF">QTG54_009612</name>
</gene>
<accession>A0AAD8Y5A4</accession>
<dbReference type="EMBL" id="JATAAI010000017">
    <property type="protein sequence ID" value="KAK1739853.1"/>
    <property type="molecule type" value="Genomic_DNA"/>
</dbReference>